<organism evidence="16 17">
    <name type="scientific">Sediminispirochaeta smaragdinae (strain DSM 11293 / JCM 15392 / SEBR 4228)</name>
    <name type="common">Spirochaeta smaragdinae</name>
    <dbReference type="NCBI Taxonomy" id="573413"/>
    <lineage>
        <taxon>Bacteria</taxon>
        <taxon>Pseudomonadati</taxon>
        <taxon>Spirochaetota</taxon>
        <taxon>Spirochaetia</taxon>
        <taxon>Spirochaetales</taxon>
        <taxon>Spirochaetaceae</taxon>
        <taxon>Sediminispirochaeta</taxon>
    </lineage>
</organism>
<proteinExistence type="predicted"/>
<dbReference type="PROSITE" id="PS50975">
    <property type="entry name" value="ATP_GRASP"/>
    <property type="match status" value="1"/>
</dbReference>
<dbReference type="PANTHER" id="PTHR48095:SF2">
    <property type="entry name" value="BIOTIN CARBOXYLASE, CHLOROPLASTIC"/>
    <property type="match status" value="1"/>
</dbReference>
<dbReference type="NCBIfam" id="TIGR00514">
    <property type="entry name" value="accC"/>
    <property type="match status" value="1"/>
</dbReference>
<comment type="subunit">
    <text evidence="3 13">Acetyl-CoA carboxylase is a heterohexamer of biotin carboxyl carrier protein, biotin carboxylase and the two subunits of carboxyl transferase in a 2:2 complex.</text>
</comment>
<dbReference type="GO" id="GO:0004075">
    <property type="term" value="F:biotin carboxylase activity"/>
    <property type="evidence" value="ECO:0007669"/>
    <property type="project" value="UniProtKB-EC"/>
</dbReference>
<dbReference type="RefSeq" id="WP_013254873.1">
    <property type="nucleotide sequence ID" value="NC_014364.1"/>
</dbReference>
<dbReference type="InterPro" id="IPR004549">
    <property type="entry name" value="Acetyl_CoA_COase_biotin_COase"/>
</dbReference>
<dbReference type="Pfam" id="PF02786">
    <property type="entry name" value="CPSase_L_D2"/>
    <property type="match status" value="1"/>
</dbReference>
<reference evidence="16 17" key="1">
    <citation type="journal article" date="2010" name="Stand. Genomic Sci.">
        <title>Complete genome sequence of Spirochaeta smaragdinae type strain (SEBR 4228).</title>
        <authorList>
            <person name="Mavromatis K."/>
            <person name="Yasawong M."/>
            <person name="Chertkov O."/>
            <person name="Lapidus A."/>
            <person name="Lucas S."/>
            <person name="Nolan M."/>
            <person name="Del Rio T.G."/>
            <person name="Tice H."/>
            <person name="Cheng J.F."/>
            <person name="Pitluck S."/>
            <person name="Liolios K."/>
            <person name="Ivanova N."/>
            <person name="Tapia R."/>
            <person name="Han C."/>
            <person name="Bruce D."/>
            <person name="Goodwin L."/>
            <person name="Pati A."/>
            <person name="Chen A."/>
            <person name="Palaniappan K."/>
            <person name="Land M."/>
            <person name="Hauser L."/>
            <person name="Chang Y.J."/>
            <person name="Jeffries C.D."/>
            <person name="Detter J.C."/>
            <person name="Rohde M."/>
            <person name="Brambilla E."/>
            <person name="Spring S."/>
            <person name="Goker M."/>
            <person name="Sikorski J."/>
            <person name="Woyke T."/>
            <person name="Bristow J."/>
            <person name="Eisen J.A."/>
            <person name="Markowitz V."/>
            <person name="Hugenholtz P."/>
            <person name="Klenk H.P."/>
            <person name="Kyrpides N.C."/>
        </authorList>
    </citation>
    <scope>NUCLEOTIDE SEQUENCE [LARGE SCALE GENOMIC DNA]</scope>
    <source>
        <strain evidence="17">DSM 11293 / JCM 15392 / SEBR 4228</strain>
    </source>
</reference>
<dbReference type="InterPro" id="IPR005479">
    <property type="entry name" value="CPAse_ATP-bd"/>
</dbReference>
<dbReference type="HOGENOM" id="CLU_000395_3_2_12"/>
<dbReference type="PROSITE" id="PS00866">
    <property type="entry name" value="CPSASE_1"/>
    <property type="match status" value="1"/>
</dbReference>
<dbReference type="OrthoDB" id="9807469at2"/>
<dbReference type="SUPFAM" id="SSF51246">
    <property type="entry name" value="Rudiment single hybrid motif"/>
    <property type="match status" value="1"/>
</dbReference>
<keyword evidence="8 12" id="KW-0067">ATP-binding</keyword>
<evidence type="ECO:0000256" key="3">
    <source>
        <dbReference type="ARBA" id="ARBA00011750"/>
    </source>
</evidence>
<dbReference type="InterPro" id="IPR005482">
    <property type="entry name" value="Biotin_COase_C"/>
</dbReference>
<dbReference type="PANTHER" id="PTHR48095">
    <property type="entry name" value="PYRUVATE CARBOXYLASE SUBUNIT A"/>
    <property type="match status" value="1"/>
</dbReference>
<dbReference type="AlphaFoldDB" id="E1R1N4"/>
<evidence type="ECO:0000256" key="4">
    <source>
        <dbReference type="ARBA" id="ARBA00013263"/>
    </source>
</evidence>
<keyword evidence="9" id="KW-0460">Magnesium</keyword>
<dbReference type="GO" id="GO:0046872">
    <property type="term" value="F:metal ion binding"/>
    <property type="evidence" value="ECO:0007669"/>
    <property type="project" value="UniProtKB-KW"/>
</dbReference>
<dbReference type="InterPro" id="IPR005481">
    <property type="entry name" value="BC-like_N"/>
</dbReference>
<protein>
    <recommendedName>
        <fullName evidence="4 13">Biotin carboxylase</fullName>
        <ecNumber evidence="4 13">6.3.4.14</ecNumber>
    </recommendedName>
    <alternativeName>
        <fullName evidence="13">Acetyl-coenzyme A carboxylase biotin carboxylase subunit A</fullName>
    </alternativeName>
</protein>
<evidence type="ECO:0000256" key="5">
    <source>
        <dbReference type="ARBA" id="ARBA00022598"/>
    </source>
</evidence>
<keyword evidence="10 13" id="KW-0092">Biotin</keyword>
<comment type="pathway">
    <text evidence="2 13">Lipid metabolism; malonyl-CoA biosynthesis; malonyl-CoA from acetyl-CoA: step 1/1.</text>
</comment>
<evidence type="ECO:0000256" key="11">
    <source>
        <dbReference type="ARBA" id="ARBA00048600"/>
    </source>
</evidence>
<dbReference type="InterPro" id="IPR016185">
    <property type="entry name" value="PreATP-grasp_dom_sf"/>
</dbReference>
<dbReference type="Pfam" id="PF00289">
    <property type="entry name" value="Biotin_carb_N"/>
    <property type="match status" value="1"/>
</dbReference>
<dbReference type="SMART" id="SM00878">
    <property type="entry name" value="Biotin_carb_C"/>
    <property type="match status" value="1"/>
</dbReference>
<dbReference type="KEGG" id="ssm:Spirs_2295"/>
<gene>
    <name evidence="16" type="ordered locus">Spirs_2295</name>
</gene>
<dbReference type="Proteomes" id="UP000002318">
    <property type="component" value="Chromosome"/>
</dbReference>
<dbReference type="STRING" id="573413.Spirs_2295"/>
<keyword evidence="17" id="KW-1185">Reference proteome</keyword>
<dbReference type="GO" id="GO:0005524">
    <property type="term" value="F:ATP binding"/>
    <property type="evidence" value="ECO:0007669"/>
    <property type="project" value="UniProtKB-UniRule"/>
</dbReference>
<evidence type="ECO:0000256" key="6">
    <source>
        <dbReference type="ARBA" id="ARBA00022723"/>
    </source>
</evidence>
<dbReference type="InterPro" id="IPR011761">
    <property type="entry name" value="ATP-grasp"/>
</dbReference>
<evidence type="ECO:0000256" key="12">
    <source>
        <dbReference type="PROSITE-ProRule" id="PRU00409"/>
    </source>
</evidence>
<evidence type="ECO:0000256" key="1">
    <source>
        <dbReference type="ARBA" id="ARBA00003761"/>
    </source>
</evidence>
<evidence type="ECO:0000256" key="9">
    <source>
        <dbReference type="ARBA" id="ARBA00022842"/>
    </source>
</evidence>
<dbReference type="GO" id="GO:0006633">
    <property type="term" value="P:fatty acid biosynthetic process"/>
    <property type="evidence" value="ECO:0007669"/>
    <property type="project" value="UniProtKB-KW"/>
</dbReference>
<dbReference type="InterPro" id="IPR011764">
    <property type="entry name" value="Biotin_carboxylation_dom"/>
</dbReference>
<evidence type="ECO:0000259" key="15">
    <source>
        <dbReference type="PROSITE" id="PS50979"/>
    </source>
</evidence>
<evidence type="ECO:0000313" key="16">
    <source>
        <dbReference type="EMBL" id="ADK81410.1"/>
    </source>
</evidence>
<dbReference type="Pfam" id="PF02785">
    <property type="entry name" value="Biotin_carb_C"/>
    <property type="match status" value="1"/>
</dbReference>
<keyword evidence="7 12" id="KW-0547">Nucleotide-binding</keyword>
<name>E1R1N4_SEDSS</name>
<feature type="domain" description="ATP-grasp" evidence="14">
    <location>
        <begin position="120"/>
        <end position="316"/>
    </location>
</feature>
<evidence type="ECO:0000256" key="2">
    <source>
        <dbReference type="ARBA" id="ARBA00004956"/>
    </source>
</evidence>
<dbReference type="PROSITE" id="PS00867">
    <property type="entry name" value="CPSASE_2"/>
    <property type="match status" value="1"/>
</dbReference>
<dbReference type="EMBL" id="CP002116">
    <property type="protein sequence ID" value="ADK81410.1"/>
    <property type="molecule type" value="Genomic_DNA"/>
</dbReference>
<keyword evidence="13" id="KW-0444">Lipid biosynthesis</keyword>
<evidence type="ECO:0000313" key="17">
    <source>
        <dbReference type="Proteomes" id="UP000002318"/>
    </source>
</evidence>
<dbReference type="SUPFAM" id="SSF56059">
    <property type="entry name" value="Glutathione synthetase ATP-binding domain-like"/>
    <property type="match status" value="1"/>
</dbReference>
<dbReference type="EC" id="6.3.4.14" evidence="4 13"/>
<evidence type="ECO:0000259" key="14">
    <source>
        <dbReference type="PROSITE" id="PS50975"/>
    </source>
</evidence>
<evidence type="ECO:0000256" key="7">
    <source>
        <dbReference type="ARBA" id="ARBA00022741"/>
    </source>
</evidence>
<dbReference type="UniPathway" id="UPA00655">
    <property type="reaction ID" value="UER00711"/>
</dbReference>
<comment type="catalytic activity">
    <reaction evidence="11 13">
        <text>N(6)-biotinyl-L-lysyl-[protein] + hydrogencarbonate + ATP = N(6)-carboxybiotinyl-L-lysyl-[protein] + ADP + phosphate + H(+)</text>
        <dbReference type="Rhea" id="RHEA:13501"/>
        <dbReference type="Rhea" id="RHEA-COMP:10505"/>
        <dbReference type="Rhea" id="RHEA-COMP:10506"/>
        <dbReference type="ChEBI" id="CHEBI:15378"/>
        <dbReference type="ChEBI" id="CHEBI:17544"/>
        <dbReference type="ChEBI" id="CHEBI:30616"/>
        <dbReference type="ChEBI" id="CHEBI:43474"/>
        <dbReference type="ChEBI" id="CHEBI:83144"/>
        <dbReference type="ChEBI" id="CHEBI:83145"/>
        <dbReference type="ChEBI" id="CHEBI:456216"/>
        <dbReference type="EC" id="6.3.4.14"/>
    </reaction>
</comment>
<sequence length="439" mass="47415">MIHRLLIANRGEIAVRVIRSCRELGIEAVAVYSEADKDSLHVRMADRAVCIGQADSKSSYLNKRNLIAAAVASGCDAVHPGVGFLSENADFAADVEKAGLIFIGPRPETIAFLGDKVAAKRTAQEAGLPVIPGSEGAVEDAEAALSFARKVGFPVIVKAASGGGGKGMRIVRDESQLASAMKIAGHEAETAFSDGTLYLEKYLENPRHVEVQLLGDGKGNVVHLGERDCSMQLRHQKLVEESPSPGISPAIREDMCSNSVRLFEKLSYRGAGTIEFLFDGENYYFMEVNARVQVEHPVSEMVSGVDIIKAQIRGAVGEELGFNQRDITIKGSSIECRINALAPGTVSYYLPPGGVSVRVDSFLYPGYKVPPYYDAMVAKLIVHGSTRREAINRMLRALDEFVIDGLSVNLATQKRIVSSPIFQSGRFGTSALETILKEV</sequence>
<comment type="function">
    <text evidence="1 13">This protein is a component of the acetyl coenzyme A carboxylase complex; first, biotin carboxylase catalyzes the carboxylation of the carrier protein and then the transcarboxylase transfers the carboxyl group to form malonyl-CoA.</text>
</comment>
<dbReference type="NCBIfam" id="NF006367">
    <property type="entry name" value="PRK08591.1"/>
    <property type="match status" value="1"/>
</dbReference>
<keyword evidence="13" id="KW-0276">Fatty acid metabolism</keyword>
<dbReference type="PROSITE" id="PS50979">
    <property type="entry name" value="BC"/>
    <property type="match status" value="1"/>
</dbReference>
<evidence type="ECO:0000256" key="8">
    <source>
        <dbReference type="ARBA" id="ARBA00022840"/>
    </source>
</evidence>
<keyword evidence="13" id="KW-0443">Lipid metabolism</keyword>
<dbReference type="FunFam" id="3.30.1490.20:FF:000018">
    <property type="entry name" value="Biotin carboxylase"/>
    <property type="match status" value="1"/>
</dbReference>
<dbReference type="FunFam" id="3.40.50.20:FF:000010">
    <property type="entry name" value="Propionyl-CoA carboxylase subunit alpha"/>
    <property type="match status" value="1"/>
</dbReference>
<accession>E1R1N4</accession>
<keyword evidence="13" id="KW-0275">Fatty acid biosynthesis</keyword>
<dbReference type="eggNOG" id="COG0439">
    <property type="taxonomic scope" value="Bacteria"/>
</dbReference>
<dbReference type="InterPro" id="IPR011054">
    <property type="entry name" value="Rudment_hybrid_motif"/>
</dbReference>
<dbReference type="GO" id="GO:2001295">
    <property type="term" value="P:malonyl-CoA biosynthetic process"/>
    <property type="evidence" value="ECO:0007669"/>
    <property type="project" value="UniProtKB-UniPathway"/>
</dbReference>
<dbReference type="SUPFAM" id="SSF52440">
    <property type="entry name" value="PreATP-grasp domain"/>
    <property type="match status" value="1"/>
</dbReference>
<dbReference type="InterPro" id="IPR051602">
    <property type="entry name" value="ACC_Biotin_Carboxylase"/>
</dbReference>
<keyword evidence="5 13" id="KW-0436">Ligase</keyword>
<evidence type="ECO:0000256" key="13">
    <source>
        <dbReference type="RuleBase" id="RU365063"/>
    </source>
</evidence>
<keyword evidence="6" id="KW-0479">Metal-binding</keyword>
<feature type="domain" description="Biotin carboxylation" evidence="15">
    <location>
        <begin position="1"/>
        <end position="437"/>
    </location>
</feature>
<evidence type="ECO:0000256" key="10">
    <source>
        <dbReference type="ARBA" id="ARBA00023267"/>
    </source>
</evidence>
<dbReference type="Gene3D" id="3.30.470.20">
    <property type="entry name" value="ATP-grasp fold, B domain"/>
    <property type="match status" value="1"/>
</dbReference>